<dbReference type="InterPro" id="IPR037284">
    <property type="entry name" value="SUF_FeS_clus_asmbl_SufBD_sf"/>
</dbReference>
<dbReference type="STRING" id="1123071.SAMN02745181_3189"/>
<comment type="similarity">
    <text evidence="1">Belongs to the iron-sulfur cluster assembly SufBD family.</text>
</comment>
<dbReference type="NCBIfam" id="TIGR01981">
    <property type="entry name" value="sufD"/>
    <property type="match status" value="1"/>
</dbReference>
<evidence type="ECO:0000256" key="1">
    <source>
        <dbReference type="ARBA" id="ARBA00043967"/>
    </source>
</evidence>
<protein>
    <submittedName>
        <fullName evidence="4">Fe-S cluster assembly protein SufD</fullName>
    </submittedName>
</protein>
<dbReference type="PANTHER" id="PTHR43575">
    <property type="entry name" value="PROTEIN ABCI7, CHLOROPLASTIC"/>
    <property type="match status" value="1"/>
</dbReference>
<dbReference type="InParanoid" id="A0A1M6PHA7"/>
<proteinExistence type="inferred from homology"/>
<evidence type="ECO:0000259" key="3">
    <source>
        <dbReference type="Pfam" id="PF19295"/>
    </source>
</evidence>
<keyword evidence="5" id="KW-1185">Reference proteome</keyword>
<gene>
    <name evidence="4" type="ORF">SAMN02745181_3189</name>
</gene>
<dbReference type="InterPro" id="IPR000825">
    <property type="entry name" value="SUF_FeS_clus_asmbl_SufBD_core"/>
</dbReference>
<dbReference type="InterPro" id="IPR011542">
    <property type="entry name" value="SUF_FeS_clus_asmbl_SufD"/>
</dbReference>
<dbReference type="AlphaFoldDB" id="A0A1M6PHA7"/>
<dbReference type="Proteomes" id="UP000184510">
    <property type="component" value="Unassembled WGS sequence"/>
</dbReference>
<feature type="domain" description="SUF system FeS cluster assembly SufBD core" evidence="2">
    <location>
        <begin position="167"/>
        <end position="399"/>
    </location>
</feature>
<dbReference type="InterPro" id="IPR055346">
    <property type="entry name" value="Fe-S_cluster_assembly_SufBD"/>
</dbReference>
<organism evidence="4 5">
    <name type="scientific">Rubritalea squalenifaciens DSM 18772</name>
    <dbReference type="NCBI Taxonomy" id="1123071"/>
    <lineage>
        <taxon>Bacteria</taxon>
        <taxon>Pseudomonadati</taxon>
        <taxon>Verrucomicrobiota</taxon>
        <taxon>Verrucomicrobiia</taxon>
        <taxon>Verrucomicrobiales</taxon>
        <taxon>Rubritaleaceae</taxon>
        <taxon>Rubritalea</taxon>
    </lineage>
</organism>
<dbReference type="FunCoup" id="A0A1M6PHA7">
    <property type="interactions" value="349"/>
</dbReference>
<dbReference type="GO" id="GO:0016226">
    <property type="term" value="P:iron-sulfur cluster assembly"/>
    <property type="evidence" value="ECO:0007669"/>
    <property type="project" value="InterPro"/>
</dbReference>
<dbReference type="RefSeq" id="WP_143184736.1">
    <property type="nucleotide sequence ID" value="NZ_FQYR01000005.1"/>
</dbReference>
<name>A0A1M6PHA7_9BACT</name>
<reference evidence="4 5" key="1">
    <citation type="submission" date="2016-11" db="EMBL/GenBank/DDBJ databases">
        <authorList>
            <person name="Jaros S."/>
            <person name="Januszkiewicz K."/>
            <person name="Wedrychowicz H."/>
        </authorList>
    </citation>
    <scope>NUCLEOTIDE SEQUENCE [LARGE SCALE GENOMIC DNA]</scope>
    <source>
        <strain evidence="4 5">DSM 18772</strain>
    </source>
</reference>
<dbReference type="Pfam" id="PF19295">
    <property type="entry name" value="SufBD_N"/>
    <property type="match status" value="1"/>
</dbReference>
<feature type="domain" description="SUF system FeS cluster assembly SufBD N-terminal" evidence="3">
    <location>
        <begin position="23"/>
        <end position="164"/>
    </location>
</feature>
<dbReference type="SUPFAM" id="SSF101960">
    <property type="entry name" value="Stabilizer of iron transporter SufD"/>
    <property type="match status" value="1"/>
</dbReference>
<dbReference type="OrthoDB" id="9803529at2"/>
<evidence type="ECO:0000313" key="4">
    <source>
        <dbReference type="EMBL" id="SHK07294.1"/>
    </source>
</evidence>
<accession>A0A1M6PHA7</accession>
<dbReference type="PANTHER" id="PTHR43575:SF1">
    <property type="entry name" value="PROTEIN ABCI7, CHLOROPLASTIC"/>
    <property type="match status" value="1"/>
</dbReference>
<sequence length="428" mass="46741">METLEIQSITNSRPSTLEGAPAWFTDAQAKAWETYSALPKPSRTDETWRFGDLKQLDFDAFAPAGFVDSDDIDMEISGLENTAAQFIFANDELVHAEAELPEGVICLPLADALNEHAELVEKYFMQGDTKLGSAKYAALHKAHLSNGLFVYVPKNVEVDLPIEVYHIVSGENAAIFPHTLVVTEDNAKVTVVDYFKTAGDKPALCIAMNDLIAGTGSNLNYSAIQDLNLASKIIQINNTKVEKDANAKGFILNVGAIWARNESLSTLSGAGAHSDMLSISIPAGEQKYDQRTFQDHSAAHTYSDLLYKNTLYGNAKTVFSGLISVEEGAHYTDAYQTCRNLLMDDTTEANSMPGLQINADQVKCSHGSTAAAISDEEIFYLKARGVQPKVARQLIARGFSVEVVERLENEELEALVLAYIDAKFKAVV</sequence>
<dbReference type="InterPro" id="IPR045595">
    <property type="entry name" value="SufBD_N"/>
</dbReference>
<evidence type="ECO:0000259" key="2">
    <source>
        <dbReference type="Pfam" id="PF01458"/>
    </source>
</evidence>
<dbReference type="Pfam" id="PF01458">
    <property type="entry name" value="SUFBD_core"/>
    <property type="match status" value="1"/>
</dbReference>
<evidence type="ECO:0000313" key="5">
    <source>
        <dbReference type="Proteomes" id="UP000184510"/>
    </source>
</evidence>
<dbReference type="EMBL" id="FQYR01000005">
    <property type="protein sequence ID" value="SHK07294.1"/>
    <property type="molecule type" value="Genomic_DNA"/>
</dbReference>